<dbReference type="Proteomes" id="UP000248555">
    <property type="component" value="Unassembled WGS sequence"/>
</dbReference>
<reference evidence="1 2" key="1">
    <citation type="submission" date="2018-06" db="EMBL/GenBank/DDBJ databases">
        <title>Genomic Encyclopedia of Type Strains, Phase III (KMG-III): the genomes of soil and plant-associated and newly described type strains.</title>
        <authorList>
            <person name="Whitman W."/>
        </authorList>
    </citation>
    <scope>NUCLEOTIDE SEQUENCE [LARGE SCALE GENOMIC DNA]</scope>
    <source>
        <strain evidence="1 2">CGMCC 1.8979</strain>
    </source>
</reference>
<organism evidence="1 2">
    <name type="scientific">Paranoxybacillus vitaminiphilus</name>
    <dbReference type="NCBI Taxonomy" id="581036"/>
    <lineage>
        <taxon>Bacteria</taxon>
        <taxon>Bacillati</taxon>
        <taxon>Bacillota</taxon>
        <taxon>Bacilli</taxon>
        <taxon>Bacillales</taxon>
        <taxon>Anoxybacillaceae</taxon>
        <taxon>Paranoxybacillus</taxon>
    </lineage>
</organism>
<dbReference type="Pfam" id="PF12841">
    <property type="entry name" value="YvrJ"/>
    <property type="match status" value="1"/>
</dbReference>
<sequence>MEPYVSLISDVGFPIVVTFYLLHRIEAKLDCVIESIQNLPHQLAEHKGNVSQ</sequence>
<evidence type="ECO:0000313" key="2">
    <source>
        <dbReference type="Proteomes" id="UP000248555"/>
    </source>
</evidence>
<accession>A0A327YQ88</accession>
<protein>
    <submittedName>
        <fullName evidence="1">YvrJ-like protein</fullName>
    </submittedName>
</protein>
<proteinExistence type="predicted"/>
<dbReference type="InterPro" id="IPR024419">
    <property type="entry name" value="YvrJ"/>
</dbReference>
<gene>
    <name evidence="1" type="ORF">B0I26_10197</name>
</gene>
<name>A0A327YQ88_9BACL</name>
<evidence type="ECO:0000313" key="1">
    <source>
        <dbReference type="EMBL" id="RAK23143.1"/>
    </source>
</evidence>
<dbReference type="AlphaFoldDB" id="A0A327YQ88"/>
<dbReference type="RefSeq" id="WP_111643510.1">
    <property type="nucleotide sequence ID" value="NZ_QLMH01000001.1"/>
</dbReference>
<keyword evidence="2" id="KW-1185">Reference proteome</keyword>
<dbReference type="EMBL" id="QLMH01000001">
    <property type="protein sequence ID" value="RAK23143.1"/>
    <property type="molecule type" value="Genomic_DNA"/>
</dbReference>
<dbReference type="OrthoDB" id="2662123at2"/>
<comment type="caution">
    <text evidence="1">The sequence shown here is derived from an EMBL/GenBank/DDBJ whole genome shotgun (WGS) entry which is preliminary data.</text>
</comment>